<keyword evidence="1" id="KW-0732">Signal</keyword>
<organism evidence="2 3">
    <name type="scientific">Lolium multiflorum</name>
    <name type="common">Italian ryegrass</name>
    <name type="synonym">Lolium perenne subsp. multiflorum</name>
    <dbReference type="NCBI Taxonomy" id="4521"/>
    <lineage>
        <taxon>Eukaryota</taxon>
        <taxon>Viridiplantae</taxon>
        <taxon>Streptophyta</taxon>
        <taxon>Embryophyta</taxon>
        <taxon>Tracheophyta</taxon>
        <taxon>Spermatophyta</taxon>
        <taxon>Magnoliopsida</taxon>
        <taxon>Liliopsida</taxon>
        <taxon>Poales</taxon>
        <taxon>Poaceae</taxon>
        <taxon>BOP clade</taxon>
        <taxon>Pooideae</taxon>
        <taxon>Poodae</taxon>
        <taxon>Poeae</taxon>
        <taxon>Poeae Chloroplast Group 2 (Poeae type)</taxon>
        <taxon>Loliodinae</taxon>
        <taxon>Loliinae</taxon>
        <taxon>Lolium</taxon>
    </lineage>
</organism>
<comment type="caution">
    <text evidence="2">The sequence shown here is derived from an EMBL/GenBank/DDBJ whole genome shotgun (WGS) entry which is preliminary data.</text>
</comment>
<protein>
    <submittedName>
        <fullName evidence="2">Uncharacterized protein</fullName>
    </submittedName>
</protein>
<dbReference type="PANTHER" id="PTHR47481:SF31">
    <property type="entry name" value="OS01G0873500 PROTEIN"/>
    <property type="match status" value="1"/>
</dbReference>
<gene>
    <name evidence="2" type="ORF">QYE76_015830</name>
</gene>
<feature type="signal peptide" evidence="1">
    <location>
        <begin position="1"/>
        <end position="40"/>
    </location>
</feature>
<sequence length="373" mass="40990">MMPLAALARPPPRFRWCRAKAVVLPPLLLLLLAAPASAPARSPAAVVHGCRCDMRSPRFPPSVQPRCISAATWLADRVSPIPPSRLAPLRCRRAVVTWWTRFHLSSMALPSLRTSWTVRRTEGGHRFHLPSLYGAPGAGHPRPSPRRRCTNCVAPSRCSPRWVSGRRPHGAPGAGRDCPPPLCRFACLHGSAYMRRQDFPPAPLRLGAPPGVPPDSFYFALHLIPVKLKADNYPLGAAAATSSRYLEGYVDGTYPCPSPYDPAYHAWVAQDQAILSAIQSSLTPSVSSLVIFAATSRDAWTALHTSFASQSQARAHAIRTELGEAKLQDLSITDYFNKGKYDEHNSKFSLRKEPRFIEPEEPRSTLKVDGGEM</sequence>
<dbReference type="Proteomes" id="UP001231189">
    <property type="component" value="Unassembled WGS sequence"/>
</dbReference>
<dbReference type="EMBL" id="JAUUTY010000001">
    <property type="protein sequence ID" value="KAK1699133.1"/>
    <property type="molecule type" value="Genomic_DNA"/>
</dbReference>
<evidence type="ECO:0000313" key="2">
    <source>
        <dbReference type="EMBL" id="KAK1699133.1"/>
    </source>
</evidence>
<evidence type="ECO:0000256" key="1">
    <source>
        <dbReference type="SAM" id="SignalP"/>
    </source>
</evidence>
<feature type="chain" id="PRO_5042082935" evidence="1">
    <location>
        <begin position="41"/>
        <end position="373"/>
    </location>
</feature>
<keyword evidence="3" id="KW-1185">Reference proteome</keyword>
<dbReference type="AlphaFoldDB" id="A0AAD8U7Q5"/>
<dbReference type="PANTHER" id="PTHR47481">
    <property type="match status" value="1"/>
</dbReference>
<name>A0AAD8U7Q5_LOLMU</name>
<reference evidence="2" key="1">
    <citation type="submission" date="2023-07" db="EMBL/GenBank/DDBJ databases">
        <title>A chromosome-level genome assembly of Lolium multiflorum.</title>
        <authorList>
            <person name="Chen Y."/>
            <person name="Copetti D."/>
            <person name="Kolliker R."/>
            <person name="Studer B."/>
        </authorList>
    </citation>
    <scope>NUCLEOTIDE SEQUENCE</scope>
    <source>
        <strain evidence="2">02402/16</strain>
        <tissue evidence="2">Leaf</tissue>
    </source>
</reference>
<dbReference type="Pfam" id="PF14223">
    <property type="entry name" value="Retrotran_gag_2"/>
    <property type="match status" value="1"/>
</dbReference>
<evidence type="ECO:0000313" key="3">
    <source>
        <dbReference type="Proteomes" id="UP001231189"/>
    </source>
</evidence>
<proteinExistence type="predicted"/>
<accession>A0AAD8U7Q5</accession>